<dbReference type="InterPro" id="IPR020103">
    <property type="entry name" value="PsdUridine_synth_cat_dom_sf"/>
</dbReference>
<sequence length="269" mass="31399">MKFVFGVEYDGSIYHGWQKQKSVLTIQECIEHALSKIANSKIEVICAGRTDKGVHAITQIVHFSSLIIRNEEVWFTGLNSLLPKNITVLWLKKVSSNFHARFSALSRSYRYIIFNRKNRSSFLKNYYFHVRNFLDIYKMKTSSQFLIGNHDFSSFKSSGCQSFSSRKNIFSLIIYRINDFIIIDITANSFLYHMVRNIVGCLILVGLSKKKPEWVQYILQKKDIKKTYSTVPAQGLYFLFASYPDCFSILNQSFLLKKNNLFTHFFSNF</sequence>
<protein>
    <recommendedName>
        <fullName evidence="4">tRNA pseudouridine synthase A</fullName>
        <ecNumber evidence="4">5.4.99.12</ecNumber>
    </recommendedName>
    <alternativeName>
        <fullName evidence="4">tRNA pseudouridine(38-40) synthase</fullName>
    </alternativeName>
    <alternativeName>
        <fullName evidence="4">tRNA pseudouridylate synthase I</fullName>
    </alternativeName>
    <alternativeName>
        <fullName evidence="4">tRNA-uridine isomerase I</fullName>
    </alternativeName>
</protein>
<evidence type="ECO:0000256" key="4">
    <source>
        <dbReference type="HAMAP-Rule" id="MF_00171"/>
    </source>
</evidence>
<keyword evidence="10" id="KW-1185">Reference proteome</keyword>
<dbReference type="PANTHER" id="PTHR11142:SF0">
    <property type="entry name" value="TRNA PSEUDOURIDINE SYNTHASE-LIKE 1"/>
    <property type="match status" value="1"/>
</dbReference>
<dbReference type="AlphaFoldDB" id="Q057U4"/>
<dbReference type="HAMAP" id="MF_00171">
    <property type="entry name" value="TruA"/>
    <property type="match status" value="1"/>
</dbReference>
<reference evidence="9 10" key="1">
    <citation type="journal article" date="2006" name="Science">
        <title>A small microbial genome: the end of a long symbiotic relationship?</title>
        <authorList>
            <person name="Perez-Brocal V."/>
            <person name="Gil R."/>
            <person name="Ramos S."/>
            <person name="Lamelas A."/>
            <person name="Postigo M."/>
            <person name="Michelena J.M."/>
            <person name="Silva F.J."/>
            <person name="Moya A."/>
            <person name="Latorre A."/>
        </authorList>
    </citation>
    <scope>NUCLEOTIDE SEQUENCE [LARGE SCALE GENOMIC DNA]</scope>
    <source>
        <strain evidence="10">Cc</strain>
    </source>
</reference>
<evidence type="ECO:0000313" key="9">
    <source>
        <dbReference type="EMBL" id="ABJ90605.1"/>
    </source>
</evidence>
<evidence type="ECO:0000256" key="3">
    <source>
        <dbReference type="ARBA" id="ARBA00023235"/>
    </source>
</evidence>
<proteinExistence type="inferred from homology"/>
<dbReference type="PIRSF" id="PIRSF001430">
    <property type="entry name" value="tRNA_psdUrid_synth"/>
    <property type="match status" value="1"/>
</dbReference>
<dbReference type="PANTHER" id="PTHR11142">
    <property type="entry name" value="PSEUDOURIDYLATE SYNTHASE"/>
    <property type="match status" value="1"/>
</dbReference>
<evidence type="ECO:0000256" key="6">
    <source>
        <dbReference type="PIRSR" id="PIRSR001430-2"/>
    </source>
</evidence>
<dbReference type="Proteomes" id="UP000000669">
    <property type="component" value="Chromosome"/>
</dbReference>
<feature type="domain" description="Pseudouridine synthase I TruA alpha/beta" evidence="8">
    <location>
        <begin position="8"/>
        <end position="102"/>
    </location>
</feature>
<evidence type="ECO:0000313" key="10">
    <source>
        <dbReference type="Proteomes" id="UP000000669"/>
    </source>
</evidence>
<evidence type="ECO:0000256" key="1">
    <source>
        <dbReference type="ARBA" id="ARBA00009375"/>
    </source>
</evidence>
<accession>Q057U4</accession>
<dbReference type="InterPro" id="IPR020095">
    <property type="entry name" value="PsdUridine_synth_TruA_C"/>
</dbReference>
<gene>
    <name evidence="4 9" type="primary">truA</name>
    <name evidence="9" type="ordered locus">BCc_129</name>
</gene>
<feature type="domain" description="Pseudouridine synthase I TruA alpha/beta" evidence="8">
    <location>
        <begin position="146"/>
        <end position="244"/>
    </location>
</feature>
<comment type="subunit">
    <text evidence="4">Homodimer.</text>
</comment>
<comment type="catalytic activity">
    <reaction evidence="4 7">
        <text>uridine(38/39/40) in tRNA = pseudouridine(38/39/40) in tRNA</text>
        <dbReference type="Rhea" id="RHEA:22376"/>
        <dbReference type="Rhea" id="RHEA-COMP:10085"/>
        <dbReference type="Rhea" id="RHEA-COMP:10087"/>
        <dbReference type="ChEBI" id="CHEBI:65314"/>
        <dbReference type="ChEBI" id="CHEBI:65315"/>
        <dbReference type="EC" id="5.4.99.12"/>
    </reaction>
</comment>
<dbReference type="Gene3D" id="3.30.70.580">
    <property type="entry name" value="Pseudouridine synthase I, catalytic domain, N-terminal subdomain"/>
    <property type="match status" value="1"/>
</dbReference>
<dbReference type="GO" id="GO:0031119">
    <property type="term" value="P:tRNA pseudouridine synthesis"/>
    <property type="evidence" value="ECO:0007669"/>
    <property type="project" value="UniProtKB-UniRule"/>
</dbReference>
<comment type="caution">
    <text evidence="4">Lacks conserved residue(s) required for the propagation of feature annotation.</text>
</comment>
<evidence type="ECO:0000256" key="2">
    <source>
        <dbReference type="ARBA" id="ARBA00022694"/>
    </source>
</evidence>
<dbReference type="STRING" id="372461.BCc_129"/>
<feature type="binding site" evidence="4 6">
    <location>
        <position position="109"/>
    </location>
    <ligand>
        <name>substrate</name>
    </ligand>
</feature>
<dbReference type="FunFam" id="3.30.70.580:FF:000001">
    <property type="entry name" value="tRNA pseudouridine synthase A"/>
    <property type="match status" value="1"/>
</dbReference>
<dbReference type="GO" id="GO:0016829">
    <property type="term" value="F:lyase activity"/>
    <property type="evidence" value="ECO:0007669"/>
    <property type="project" value="UniProtKB-KW"/>
</dbReference>
<evidence type="ECO:0000259" key="8">
    <source>
        <dbReference type="Pfam" id="PF01416"/>
    </source>
</evidence>
<feature type="active site" description="Nucleophile" evidence="4 5">
    <location>
        <position position="51"/>
    </location>
</feature>
<dbReference type="KEGG" id="bcc:BCc_129"/>
<dbReference type="Pfam" id="PF01416">
    <property type="entry name" value="PseudoU_synth_1"/>
    <property type="match status" value="2"/>
</dbReference>
<dbReference type="InterPro" id="IPR020094">
    <property type="entry name" value="TruA/RsuA/RluB/E/F_N"/>
</dbReference>
<dbReference type="RefSeq" id="WP_011672524.1">
    <property type="nucleotide sequence ID" value="NC_008513.1"/>
</dbReference>
<evidence type="ECO:0000256" key="7">
    <source>
        <dbReference type="RuleBase" id="RU003792"/>
    </source>
</evidence>
<dbReference type="GO" id="GO:0003723">
    <property type="term" value="F:RNA binding"/>
    <property type="evidence" value="ECO:0007669"/>
    <property type="project" value="InterPro"/>
</dbReference>
<dbReference type="OrthoDB" id="9811823at2"/>
<organism evidence="9 10">
    <name type="scientific">Buchnera aphidicola subsp. Cinara cedri (strain Cc)</name>
    <dbReference type="NCBI Taxonomy" id="372461"/>
    <lineage>
        <taxon>Bacteria</taxon>
        <taxon>Pseudomonadati</taxon>
        <taxon>Pseudomonadota</taxon>
        <taxon>Gammaproteobacteria</taxon>
        <taxon>Enterobacterales</taxon>
        <taxon>Erwiniaceae</taxon>
        <taxon>Buchnera</taxon>
    </lineage>
</organism>
<keyword evidence="3 4" id="KW-0413">Isomerase</keyword>
<dbReference type="InterPro" id="IPR001406">
    <property type="entry name" value="PsdUridine_synth_TruA"/>
</dbReference>
<dbReference type="GO" id="GO:0160147">
    <property type="term" value="F:tRNA pseudouridine(38-40) synthase activity"/>
    <property type="evidence" value="ECO:0007669"/>
    <property type="project" value="UniProtKB-EC"/>
</dbReference>
<keyword evidence="2 4" id="KW-0819">tRNA processing</keyword>
<dbReference type="HOGENOM" id="CLU_014673_0_1_6"/>
<keyword evidence="9" id="KW-0456">Lyase</keyword>
<dbReference type="CDD" id="cd02570">
    <property type="entry name" value="PseudoU_synth_EcTruA"/>
    <property type="match status" value="1"/>
</dbReference>
<dbReference type="EC" id="5.4.99.12" evidence="4"/>
<evidence type="ECO:0000256" key="5">
    <source>
        <dbReference type="PIRSR" id="PIRSR001430-1"/>
    </source>
</evidence>
<name>Q057U4_BUCCC</name>
<dbReference type="SUPFAM" id="SSF55120">
    <property type="entry name" value="Pseudouridine synthase"/>
    <property type="match status" value="1"/>
</dbReference>
<dbReference type="EMBL" id="CP000263">
    <property type="protein sequence ID" value="ABJ90605.1"/>
    <property type="molecule type" value="Genomic_DNA"/>
</dbReference>
<comment type="similarity">
    <text evidence="1 4 7">Belongs to the tRNA pseudouridine synthase TruA family.</text>
</comment>
<dbReference type="Gene3D" id="3.30.70.660">
    <property type="entry name" value="Pseudouridine synthase I, catalytic domain, C-terminal subdomain"/>
    <property type="match status" value="1"/>
</dbReference>
<comment type="function">
    <text evidence="4">Formation of pseudouridine at positions 38, 39 and 40 in the anticodon stem and loop of transfer RNAs.</text>
</comment>
<dbReference type="NCBIfam" id="TIGR00071">
    <property type="entry name" value="hisT_truA"/>
    <property type="match status" value="1"/>
</dbReference>
<dbReference type="eggNOG" id="COG0101">
    <property type="taxonomic scope" value="Bacteria"/>
</dbReference>
<dbReference type="InterPro" id="IPR020097">
    <property type="entry name" value="PsdUridine_synth_TruA_a/b_dom"/>
</dbReference>